<proteinExistence type="predicted"/>
<dbReference type="EMBL" id="PFCO01000009">
    <property type="protein sequence ID" value="PIR69296.1"/>
    <property type="molecule type" value="Genomic_DNA"/>
</dbReference>
<dbReference type="InterPro" id="IPR036291">
    <property type="entry name" value="NAD(P)-bd_dom_sf"/>
</dbReference>
<dbReference type="Pfam" id="PF01370">
    <property type="entry name" value="Epimerase"/>
    <property type="match status" value="1"/>
</dbReference>
<dbReference type="Gene3D" id="3.40.50.720">
    <property type="entry name" value="NAD(P)-binding Rossmann-like Domain"/>
    <property type="match status" value="1"/>
</dbReference>
<protein>
    <submittedName>
        <fullName evidence="2">NAD-dependent dehydratase</fullName>
    </submittedName>
</protein>
<dbReference type="SUPFAM" id="SSF51735">
    <property type="entry name" value="NAD(P)-binding Rossmann-fold domains"/>
    <property type="match status" value="1"/>
</dbReference>
<dbReference type="InterPro" id="IPR001509">
    <property type="entry name" value="Epimerase_deHydtase"/>
</dbReference>
<evidence type="ECO:0000259" key="1">
    <source>
        <dbReference type="Pfam" id="PF01370"/>
    </source>
</evidence>
<dbReference type="PANTHER" id="PTHR43245">
    <property type="entry name" value="BIFUNCTIONAL POLYMYXIN RESISTANCE PROTEIN ARNA"/>
    <property type="match status" value="1"/>
</dbReference>
<gene>
    <name evidence="2" type="ORF">COU47_04360</name>
</gene>
<dbReference type="InterPro" id="IPR050177">
    <property type="entry name" value="Lipid_A_modif_metabolic_enz"/>
</dbReference>
<name>A0A2H0TCL3_9BACT</name>
<evidence type="ECO:0000313" key="2">
    <source>
        <dbReference type="EMBL" id="PIR69296.1"/>
    </source>
</evidence>
<accession>A0A2H0TCL3</accession>
<evidence type="ECO:0000313" key="3">
    <source>
        <dbReference type="Proteomes" id="UP000231503"/>
    </source>
</evidence>
<reference evidence="3" key="1">
    <citation type="submission" date="2017-09" db="EMBL/GenBank/DDBJ databases">
        <title>Depth-based differentiation of microbial function through sediment-hosted aquifers and enrichment of novel symbionts in the deep terrestrial subsurface.</title>
        <authorList>
            <person name="Probst A.J."/>
            <person name="Ladd B."/>
            <person name="Jarett J.K."/>
            <person name="Geller-Mcgrath D.E."/>
            <person name="Sieber C.M.K."/>
            <person name="Emerson J.B."/>
            <person name="Anantharaman K."/>
            <person name="Thomas B.C."/>
            <person name="Malmstrom R."/>
            <person name="Stieglmeier M."/>
            <person name="Klingl A."/>
            <person name="Woyke T."/>
            <person name="Ryan C.M."/>
            <person name="Banfield J.F."/>
        </authorList>
    </citation>
    <scope>NUCLEOTIDE SEQUENCE [LARGE SCALE GENOMIC DNA]</scope>
</reference>
<dbReference type="CDD" id="cd08946">
    <property type="entry name" value="SDR_e"/>
    <property type="match status" value="1"/>
</dbReference>
<sequence>MSINKKQRKIFISGIQGYIGTVLAQTLRESGFLVVGLDAGFYKDALLYKDESIDGLGIVVRDIRMVTKDDLVGADAVIHLAEFSNDPLAELNPRGVTDVSREGTKHLAEAARAAGVSRFIYFSSCSVYGLVSKMVDETVSPNPLTTYARMKAENERMLLGMASDDFSPIIFRNATVYGASPRMRFDLAVNSLAGYAWVDREITMESNGEAWRPFVHIRDVCDAAVSALHAPEASLRGQIINIGSSASNYQIKNIAAIIQEVMPEAEITFNKENNDMRSYRVDFSKAERVLPGFRCVRDVRFGIQELFRLFEDIGLDKKTFRSRMFSRLKQMNYLKDTGQIDDMYYWVKESIRA</sequence>
<dbReference type="PANTHER" id="PTHR43245:SF23">
    <property type="entry name" value="NAD(P)-BINDING DOMAIN-CONTAINING PROTEIN"/>
    <property type="match status" value="1"/>
</dbReference>
<dbReference type="Proteomes" id="UP000231503">
    <property type="component" value="Unassembled WGS sequence"/>
</dbReference>
<organism evidence="2 3">
    <name type="scientific">Candidatus Niyogibacteria bacterium CG10_big_fil_rev_8_21_14_0_10_46_36</name>
    <dbReference type="NCBI Taxonomy" id="1974726"/>
    <lineage>
        <taxon>Bacteria</taxon>
        <taxon>Candidatus Niyogiibacteriota</taxon>
    </lineage>
</organism>
<comment type="caution">
    <text evidence="2">The sequence shown here is derived from an EMBL/GenBank/DDBJ whole genome shotgun (WGS) entry which is preliminary data.</text>
</comment>
<dbReference type="AlphaFoldDB" id="A0A2H0TCL3"/>
<feature type="domain" description="NAD-dependent epimerase/dehydratase" evidence="1">
    <location>
        <begin position="10"/>
        <end position="243"/>
    </location>
</feature>